<protein>
    <submittedName>
        <fullName evidence="5">3-oxoacyl-[acyl-carrier-protein] reductase FabG,short chain dehydrogenase,Uncharacterized conserved protein,3-oxoacyl-[acyl-carrier-protein] reductase,short chain dehydrogenase</fullName>
    </submittedName>
</protein>
<evidence type="ECO:0000313" key="6">
    <source>
        <dbReference type="Proteomes" id="UP000268684"/>
    </source>
</evidence>
<evidence type="ECO:0000259" key="4">
    <source>
        <dbReference type="SMART" id="SM00822"/>
    </source>
</evidence>
<dbReference type="CDD" id="cd05233">
    <property type="entry name" value="SDR_c"/>
    <property type="match status" value="1"/>
</dbReference>
<dbReference type="PANTHER" id="PTHR42901">
    <property type="entry name" value="ALCOHOL DEHYDROGENASE"/>
    <property type="match status" value="1"/>
</dbReference>
<name>A0AAJ5NA23_9BURK</name>
<organism evidence="5 6">
    <name type="scientific">Burkholderia stabilis</name>
    <dbReference type="NCBI Taxonomy" id="95485"/>
    <lineage>
        <taxon>Bacteria</taxon>
        <taxon>Pseudomonadati</taxon>
        <taxon>Pseudomonadota</taxon>
        <taxon>Betaproteobacteria</taxon>
        <taxon>Burkholderiales</taxon>
        <taxon>Burkholderiaceae</taxon>
        <taxon>Burkholderia</taxon>
        <taxon>Burkholderia cepacia complex</taxon>
    </lineage>
</organism>
<comment type="similarity">
    <text evidence="1 3">Belongs to the short-chain dehydrogenases/reductases (SDR) family.</text>
</comment>
<dbReference type="InterPro" id="IPR020904">
    <property type="entry name" value="Sc_DH/Rdtase_CS"/>
</dbReference>
<dbReference type="RefSeq" id="WP_122169980.1">
    <property type="nucleotide sequence ID" value="NZ_LR025743.1"/>
</dbReference>
<dbReference type="Proteomes" id="UP000268684">
    <property type="component" value="Chromosome II"/>
</dbReference>
<dbReference type="PRINTS" id="PR00081">
    <property type="entry name" value="GDHRDH"/>
</dbReference>
<dbReference type="GO" id="GO:0016491">
    <property type="term" value="F:oxidoreductase activity"/>
    <property type="evidence" value="ECO:0007669"/>
    <property type="project" value="UniProtKB-KW"/>
</dbReference>
<dbReference type="InterPro" id="IPR002347">
    <property type="entry name" value="SDR_fam"/>
</dbReference>
<accession>A0AAJ5NA23</accession>
<dbReference type="PRINTS" id="PR00080">
    <property type="entry name" value="SDRFAMILY"/>
</dbReference>
<dbReference type="InterPro" id="IPR036291">
    <property type="entry name" value="NAD(P)-bd_dom_sf"/>
</dbReference>
<evidence type="ECO:0000313" key="5">
    <source>
        <dbReference type="EMBL" id="VBB14464.1"/>
    </source>
</evidence>
<evidence type="ECO:0000256" key="1">
    <source>
        <dbReference type="ARBA" id="ARBA00006484"/>
    </source>
</evidence>
<dbReference type="Gene3D" id="3.40.50.720">
    <property type="entry name" value="NAD(P)-binding Rossmann-like Domain"/>
    <property type="match status" value="1"/>
</dbReference>
<dbReference type="SUPFAM" id="SSF51735">
    <property type="entry name" value="NAD(P)-binding Rossmann-fold domains"/>
    <property type="match status" value="1"/>
</dbReference>
<dbReference type="SMART" id="SM00822">
    <property type="entry name" value="PKS_KR"/>
    <property type="match status" value="1"/>
</dbReference>
<dbReference type="Pfam" id="PF00106">
    <property type="entry name" value="adh_short"/>
    <property type="match status" value="1"/>
</dbReference>
<sequence>MKQEVRGVVLVTGASSGIGAVYADRLAARGHDLILVARRHERLATLADRLRSAYACDVQTVAADLSSDDGVAQVEALIDRTARLAGIVNAAGLGALGLSASVDPAAVDAMIRVNVLALTRLSLAAARRFGEAGRGMIVNIGSIVTLMPVPGAGGYSGSKAYVLNFTRALHAELAPRGVAVQAVMPGPVRTEFFGDTPAPFPDALFMTPETLVDTALHALDHAESVCFPTLHDLGAWQQFEGARSRLLTAVTQDGLPAARYAAA</sequence>
<dbReference type="PANTHER" id="PTHR42901:SF1">
    <property type="entry name" value="ALCOHOL DEHYDROGENASE"/>
    <property type="match status" value="1"/>
</dbReference>
<dbReference type="PROSITE" id="PS00061">
    <property type="entry name" value="ADH_SHORT"/>
    <property type="match status" value="1"/>
</dbReference>
<gene>
    <name evidence="5" type="primary">fabG_25</name>
    <name evidence="5" type="ORF">BSTAB16_4654</name>
</gene>
<keyword evidence="2" id="KW-0560">Oxidoreductase</keyword>
<keyword evidence="6" id="KW-1185">Reference proteome</keyword>
<dbReference type="InterPro" id="IPR057326">
    <property type="entry name" value="KR_dom"/>
</dbReference>
<dbReference type="GeneID" id="71057086"/>
<dbReference type="EMBL" id="LR025743">
    <property type="protein sequence ID" value="VBB14464.1"/>
    <property type="molecule type" value="Genomic_DNA"/>
</dbReference>
<dbReference type="PIRSF" id="PIRSF000126">
    <property type="entry name" value="11-beta-HSD1"/>
    <property type="match status" value="1"/>
</dbReference>
<evidence type="ECO:0000256" key="3">
    <source>
        <dbReference type="RuleBase" id="RU000363"/>
    </source>
</evidence>
<evidence type="ECO:0000256" key="2">
    <source>
        <dbReference type="ARBA" id="ARBA00023002"/>
    </source>
</evidence>
<dbReference type="AlphaFoldDB" id="A0AAJ5NA23"/>
<reference evidence="5 6" key="1">
    <citation type="submission" date="2017-11" db="EMBL/GenBank/DDBJ databases">
        <authorList>
            <person name="Seth-Smith MB H."/>
        </authorList>
    </citation>
    <scope>NUCLEOTIDE SEQUENCE [LARGE SCALE GENOMIC DNA]</scope>
    <source>
        <strain evidence="5">E</strain>
    </source>
</reference>
<feature type="domain" description="Ketoreductase" evidence="4">
    <location>
        <begin position="7"/>
        <end position="187"/>
    </location>
</feature>
<proteinExistence type="inferred from homology"/>